<dbReference type="InterPro" id="IPR036866">
    <property type="entry name" value="RibonucZ/Hydroxyglut_hydro"/>
</dbReference>
<evidence type="ECO:0000256" key="9">
    <source>
        <dbReference type="ARBA" id="ARBA00023015"/>
    </source>
</evidence>
<feature type="binding site" evidence="12">
    <location>
        <position position="249"/>
    </location>
    <ligand>
        <name>Zn(2+)</name>
        <dbReference type="ChEBI" id="CHEBI:29105"/>
        <label>1</label>
    </ligand>
</feature>
<proteinExistence type="inferred from homology"/>
<feature type="region of interest" description="Beta-Casp" evidence="12">
    <location>
        <begin position="389"/>
        <end position="582"/>
    </location>
</feature>
<dbReference type="SMART" id="SM00849">
    <property type="entry name" value="Lactamase_B"/>
    <property type="match status" value="1"/>
</dbReference>
<evidence type="ECO:0000256" key="2">
    <source>
        <dbReference type="ARBA" id="ARBA00022722"/>
    </source>
</evidence>
<feature type="binding site" evidence="12">
    <location>
        <position position="252"/>
    </location>
    <ligand>
        <name>Zn(2+)</name>
        <dbReference type="ChEBI" id="CHEBI:29105"/>
        <label>2</label>
    </ligand>
</feature>
<evidence type="ECO:0000259" key="13">
    <source>
        <dbReference type="SMART" id="SM00322"/>
    </source>
</evidence>
<dbReference type="Gene3D" id="3.30.300.20">
    <property type="match status" value="1"/>
</dbReference>
<comment type="similarity">
    <text evidence="12">Belongs to the metallo-beta-lactamase superfamily. RNA-metabolizing metallo-beta-lactamase-like family. FttA subfamily.</text>
</comment>
<comment type="cofactor">
    <cofactor evidence="12">
        <name>Zn(2+)</name>
        <dbReference type="ChEBI" id="CHEBI:29105"/>
    </cofactor>
    <text evidence="12">Binds 2 Zn(2+) ions, which are required for nuclease activity.</text>
</comment>
<dbReference type="PANTHER" id="PTHR11203">
    <property type="entry name" value="CLEAVAGE AND POLYADENYLATION SPECIFICITY FACTOR FAMILY MEMBER"/>
    <property type="match status" value="1"/>
</dbReference>
<feature type="binding site" evidence="12">
    <location>
        <position position="608"/>
    </location>
    <ligand>
        <name>Zn(2+)</name>
        <dbReference type="ChEBI" id="CHEBI:29105"/>
        <label>2</label>
    </ligand>
</feature>
<evidence type="ECO:0000259" key="15">
    <source>
        <dbReference type="SMART" id="SM01027"/>
    </source>
</evidence>
<dbReference type="SUPFAM" id="SSF56281">
    <property type="entry name" value="Metallo-hydrolase/oxidoreductase"/>
    <property type="match status" value="1"/>
</dbReference>
<protein>
    <recommendedName>
        <fullName evidence="12">Transcription termination factor FttA</fullName>
        <ecNumber evidence="12">3.1.-.-</ecNumber>
    </recommendedName>
</protein>
<keyword evidence="4 12" id="KW-0255">Endonuclease</keyword>
<evidence type="ECO:0000256" key="10">
    <source>
        <dbReference type="ARBA" id="ARBA00023125"/>
    </source>
</evidence>
<evidence type="ECO:0000256" key="8">
    <source>
        <dbReference type="ARBA" id="ARBA00022884"/>
    </source>
</evidence>
<dbReference type="CDD" id="cd22532">
    <property type="entry name" value="KH-II_CPSF_arch_rpt1"/>
    <property type="match status" value="1"/>
</dbReference>
<feature type="region of interest" description="Metallo-beta-lactamase C-terminus" evidence="12">
    <location>
        <begin position="583"/>
        <end position="641"/>
    </location>
</feature>
<dbReference type="GO" id="GO:0008270">
    <property type="term" value="F:zinc ion binding"/>
    <property type="evidence" value="ECO:0007669"/>
    <property type="project" value="UniProtKB-UniRule"/>
</dbReference>
<evidence type="ECO:0000256" key="11">
    <source>
        <dbReference type="ARBA" id="ARBA00023163"/>
    </source>
</evidence>
<dbReference type="InterPro" id="IPR001279">
    <property type="entry name" value="Metallo-B-lactamas"/>
</dbReference>
<dbReference type="Pfam" id="PF16661">
    <property type="entry name" value="Lactamase_B_6"/>
    <property type="match status" value="1"/>
</dbReference>
<dbReference type="GO" id="GO:0004521">
    <property type="term" value="F:RNA endonuclease activity"/>
    <property type="evidence" value="ECO:0007669"/>
    <property type="project" value="UniProtKB-UniRule"/>
</dbReference>
<comment type="caution">
    <text evidence="12">Lacks conserved residue(s) required for the propagation of feature annotation.</text>
</comment>
<evidence type="ECO:0000313" key="18">
    <source>
        <dbReference type="EMBL" id="KYC50176.1"/>
    </source>
</evidence>
<dbReference type="Proteomes" id="UP000091929">
    <property type="component" value="Unassembled WGS sequence"/>
</dbReference>
<keyword evidence="17" id="KW-0687">Ribonucleoprotein</keyword>
<dbReference type="GO" id="GO:0006353">
    <property type="term" value="P:DNA-templated transcription termination"/>
    <property type="evidence" value="ECO:0007669"/>
    <property type="project" value="UniProtKB-UniRule"/>
</dbReference>
<dbReference type="InterPro" id="IPR004087">
    <property type="entry name" value="KH_dom"/>
</dbReference>
<feature type="binding site" evidence="12">
    <location>
        <position position="247"/>
    </location>
    <ligand>
        <name>Zn(2+)</name>
        <dbReference type="ChEBI" id="CHEBI:29105"/>
        <label>1</label>
    </ligand>
</feature>
<evidence type="ECO:0000256" key="1">
    <source>
        <dbReference type="ARBA" id="ARBA00022472"/>
    </source>
</evidence>
<feature type="binding site" evidence="12">
    <location>
        <position position="334"/>
    </location>
    <ligand>
        <name>Zn(2+)</name>
        <dbReference type="ChEBI" id="CHEBI:29105"/>
        <label>1</label>
    </ligand>
</feature>
<dbReference type="CDD" id="cd02410">
    <property type="entry name" value="KH-II_CPSF_arch_rpt2"/>
    <property type="match status" value="1"/>
</dbReference>
<dbReference type="GO" id="GO:0003723">
    <property type="term" value="F:RNA binding"/>
    <property type="evidence" value="ECO:0007669"/>
    <property type="project" value="UniProtKB-UniRule"/>
</dbReference>
<dbReference type="InterPro" id="IPR050698">
    <property type="entry name" value="MBL"/>
</dbReference>
<dbReference type="Pfam" id="PF10996">
    <property type="entry name" value="Beta-Casp"/>
    <property type="match status" value="1"/>
</dbReference>
<dbReference type="Gene3D" id="3.40.50.10890">
    <property type="match status" value="1"/>
</dbReference>
<dbReference type="NCBIfam" id="TIGR03675">
    <property type="entry name" value="arCOG00543"/>
    <property type="match status" value="1"/>
</dbReference>
<evidence type="ECO:0000256" key="7">
    <source>
        <dbReference type="ARBA" id="ARBA00022839"/>
    </source>
</evidence>
<accession>A0A150IYX3</accession>
<dbReference type="HAMAP" id="MF_00870">
    <property type="entry name" value="FttA"/>
    <property type="match status" value="1"/>
</dbReference>
<comment type="subunit">
    <text evidence="12">Homodimer. Interacts with RNA polymerase (RNAP), interacts with the Spt4-Spt5 complex.</text>
</comment>
<name>A0A150IRF7_9EURY</name>
<dbReference type="InterPro" id="IPR004044">
    <property type="entry name" value="KH_dom_type_2"/>
</dbReference>
<dbReference type="SMART" id="SM01027">
    <property type="entry name" value="Beta-Casp"/>
    <property type="match status" value="1"/>
</dbReference>
<dbReference type="InterPro" id="IPR015946">
    <property type="entry name" value="KH_dom-like_a/b"/>
</dbReference>
<accession>A0A150IIM1</accession>
<evidence type="ECO:0000313" key="17">
    <source>
        <dbReference type="EMBL" id="KYC47556.1"/>
    </source>
</evidence>
<evidence type="ECO:0000313" key="20">
    <source>
        <dbReference type="Proteomes" id="UP000092401"/>
    </source>
</evidence>
<evidence type="ECO:0000256" key="12">
    <source>
        <dbReference type="HAMAP-Rule" id="MF_00870"/>
    </source>
</evidence>
<evidence type="ECO:0000313" key="16">
    <source>
        <dbReference type="EMBL" id="KYC44797.1"/>
    </source>
</evidence>
<feature type="binding site" evidence="12">
    <location>
        <position position="357"/>
    </location>
    <ligand>
        <name>Zn(2+)</name>
        <dbReference type="ChEBI" id="CHEBI:29105"/>
        <label>1</label>
    </ligand>
</feature>
<feature type="domain" description="Metallo-beta-lactamase" evidence="14">
    <location>
        <begin position="193"/>
        <end position="389"/>
    </location>
</feature>
<dbReference type="Pfam" id="PF17214">
    <property type="entry name" value="KH_TffA"/>
    <property type="match status" value="1"/>
</dbReference>
<comment type="function">
    <text evidence="12">Terminates transcription on the whole genome. Termination is linked to FttA-mediated RNA cleavage and does not require NTP hydrolysis. Cleaves endonucleolytically at the RNA exit channel of RNA polymerase (RNAP); the 5'-3' exonuclease activity of this protein degrades the nascent RNA released from RNAP.</text>
</comment>
<keyword evidence="11" id="KW-0804">Transcription</keyword>
<dbReference type="GO" id="GO:0005840">
    <property type="term" value="C:ribosome"/>
    <property type="evidence" value="ECO:0007669"/>
    <property type="project" value="UniProtKB-KW"/>
</dbReference>
<dbReference type="PATRIC" id="fig|1706436.3.peg.1454"/>
<feature type="region of interest" description="KHa" evidence="12">
    <location>
        <begin position="4"/>
        <end position="71"/>
    </location>
</feature>
<dbReference type="InterPro" id="IPR022712">
    <property type="entry name" value="Beta_Casp"/>
</dbReference>
<dbReference type="InterPro" id="IPR019975">
    <property type="entry name" value="aCPSF1"/>
</dbReference>
<dbReference type="GO" id="GO:0003677">
    <property type="term" value="F:DNA binding"/>
    <property type="evidence" value="ECO:0007669"/>
    <property type="project" value="UniProtKB-KW"/>
</dbReference>
<dbReference type="Pfam" id="PF07521">
    <property type="entry name" value="RMMBL"/>
    <property type="match status" value="1"/>
</dbReference>
<dbReference type="EMBL" id="LNGF01000021">
    <property type="protein sequence ID" value="KYC47556.1"/>
    <property type="molecule type" value="Genomic_DNA"/>
</dbReference>
<keyword evidence="7 12" id="KW-0269">Exonuclease</keyword>
<evidence type="ECO:0000256" key="4">
    <source>
        <dbReference type="ARBA" id="ARBA00022759"/>
    </source>
</evidence>
<dbReference type="Proteomes" id="UP000092401">
    <property type="component" value="Unassembled WGS sequence"/>
</dbReference>
<dbReference type="Gene3D" id="3.30.300.230">
    <property type="match status" value="1"/>
</dbReference>
<keyword evidence="5 12" id="KW-0378">Hydrolase</keyword>
<feature type="domain" description="K Homology" evidence="13">
    <location>
        <begin position="97"/>
        <end position="167"/>
    </location>
</feature>
<dbReference type="Gene3D" id="3.60.15.10">
    <property type="entry name" value="Ribonuclease Z/Hydroxyacylglutathione hydrolase-like"/>
    <property type="match status" value="1"/>
</dbReference>
<organism evidence="17 19">
    <name type="scientific">Candidatus Methanofastidiosum methylothiophilum</name>
    <dbReference type="NCBI Taxonomy" id="1705564"/>
    <lineage>
        <taxon>Archaea</taxon>
        <taxon>Methanobacteriati</taxon>
        <taxon>Methanobacteriota</taxon>
        <taxon>Stenosarchaea group</taxon>
        <taxon>Candidatus Methanofastidiosia</taxon>
        <taxon>Candidatus Methanofastidiosales</taxon>
        <taxon>Candidatus Methanofastidiosaceae</taxon>
        <taxon>Candidatus Methanofastidiosum</taxon>
    </lineage>
</organism>
<dbReference type="EMBL" id="LNJC01000018">
    <property type="protein sequence ID" value="KYC50176.1"/>
    <property type="molecule type" value="Genomic_DNA"/>
</dbReference>
<keyword evidence="8 12" id="KW-0694">RNA-binding</keyword>
<dbReference type="CDD" id="cd16295">
    <property type="entry name" value="TTHA0252-CPSF-like_MBL-fold"/>
    <property type="match status" value="1"/>
</dbReference>
<dbReference type="SMART" id="SM00322">
    <property type="entry name" value="KH"/>
    <property type="match status" value="1"/>
</dbReference>
<evidence type="ECO:0000313" key="19">
    <source>
        <dbReference type="Proteomes" id="UP000091929"/>
    </source>
</evidence>
<keyword evidence="9 12" id="KW-0805">Transcription regulation</keyword>
<reference evidence="19 20" key="1">
    <citation type="journal article" date="2016" name="ISME J.">
        <title>Chasing the elusive Euryarchaeota class WSA2: genomes reveal a uniquely fastidious methyl-reducing methanogen.</title>
        <authorList>
            <person name="Nobu M.K."/>
            <person name="Narihiro T."/>
            <person name="Kuroda K."/>
            <person name="Mei R."/>
            <person name="Liu W.T."/>
        </authorList>
    </citation>
    <scope>NUCLEOTIDE SEQUENCE [LARGE SCALE GENOMIC DNA]</scope>
    <source>
        <strain evidence="16">B03fssc0709_Meth_Bin005</strain>
        <strain evidence="17">B15fssc0709_Meth_Bin003</strain>
        <strain evidence="18">BMIXfssc0709_Meth_Bin006</strain>
    </source>
</reference>
<dbReference type="EC" id="3.1.-.-" evidence="12"/>
<feature type="domain" description="Beta-Casp" evidence="15">
    <location>
        <begin position="426"/>
        <end position="550"/>
    </location>
</feature>
<evidence type="ECO:0000259" key="14">
    <source>
        <dbReference type="SMART" id="SM00849"/>
    </source>
</evidence>
<dbReference type="PATRIC" id="fig|1706438.3.peg.1006"/>
<evidence type="ECO:0000256" key="3">
    <source>
        <dbReference type="ARBA" id="ARBA00022723"/>
    </source>
</evidence>
<dbReference type="InterPro" id="IPR011108">
    <property type="entry name" value="RMMBL"/>
</dbReference>
<evidence type="ECO:0000256" key="6">
    <source>
        <dbReference type="ARBA" id="ARBA00022833"/>
    </source>
</evidence>
<comment type="caution">
    <text evidence="17">The sequence shown here is derived from an EMBL/GenBank/DDBJ whole genome shotgun (WGS) entry which is preliminary data.</text>
</comment>
<keyword evidence="2 12" id="KW-0540">Nuclease</keyword>
<gene>
    <name evidence="12" type="primary">fttA</name>
    <name evidence="16" type="ORF">APG10_01432</name>
    <name evidence="17" type="ORF">APG11_01056</name>
    <name evidence="18" type="ORF">APG12_00995</name>
</gene>
<dbReference type="GO" id="GO:0004532">
    <property type="term" value="F:RNA exonuclease activity"/>
    <property type="evidence" value="ECO:0007669"/>
    <property type="project" value="UniProtKB-UniRule"/>
</dbReference>
<evidence type="ECO:0000256" key="5">
    <source>
        <dbReference type="ARBA" id="ARBA00022801"/>
    </source>
</evidence>
<accession>A0A150IRF7</accession>
<feature type="binding site" evidence="12">
    <location>
        <position position="251"/>
    </location>
    <ligand>
        <name>Zn(2+)</name>
        <dbReference type="ChEBI" id="CHEBI:29105"/>
        <label>2</label>
    </ligand>
</feature>
<dbReference type="PANTHER" id="PTHR11203:SF51">
    <property type="entry name" value="CLEAVAGE AND POLYADENYLATION SPECIFICITY FACTOR"/>
    <property type="match status" value="1"/>
</dbReference>
<feature type="binding site" evidence="12">
    <location>
        <position position="357"/>
    </location>
    <ligand>
        <name>Zn(2+)</name>
        <dbReference type="ChEBI" id="CHEBI:29105"/>
        <label>2</label>
    </ligand>
</feature>
<keyword evidence="3 12" id="KW-0479">Metal-binding</keyword>
<feature type="region of interest" description="KHb" evidence="12">
    <location>
        <begin position="72"/>
        <end position="139"/>
    </location>
</feature>
<dbReference type="Pfam" id="PF07650">
    <property type="entry name" value="KH_2"/>
    <property type="match status" value="1"/>
</dbReference>
<keyword evidence="17" id="KW-0689">Ribosomal protein</keyword>
<dbReference type="Proteomes" id="UP000092403">
    <property type="component" value="Unassembled WGS sequence"/>
</dbReference>
<dbReference type="AlphaFoldDB" id="A0A150IRF7"/>
<dbReference type="InterPro" id="IPR033769">
    <property type="entry name" value="TffA_KH"/>
</dbReference>
<dbReference type="EMBL" id="LNGE01000042">
    <property type="protein sequence ID" value="KYC44797.1"/>
    <property type="molecule type" value="Genomic_DNA"/>
</dbReference>
<keyword evidence="10 12" id="KW-0238">DNA-binding</keyword>
<keyword evidence="6 12" id="KW-0862">Zinc</keyword>
<keyword evidence="1 12" id="KW-0806">Transcription termination</keyword>
<sequence>MSSEEILKEIKNVVTENIPPGAVITNIDFEGPEVVIYTRNPGMLVDDGEIVKELAKNLRKRIIVKPDSAVLTTEEDAVTKIKNIVPEEAEITDITFDPSASEVIIEAKKPGLVIGKSGQTLRDITRVVRWAPIVRRTPPLQSDTIKAVRSTLQKEADERKAILKKIGHRIYRSQDVRSDWIRLSLLGGFREVGRSCLLLQTPESKVLLDCGVNVATNDPKHAYPHLDAPEFKYILNAKELDAIIVSHAHLDHCGFVPYLYKYGYEGPVYCTPPTRDLMTMLQLDYIDIAAKENNPIPYTRKDVKSVIHHTIPVDYKEVRDISPDIRLTFHNSGHILGSAMVHLHVGNGLHNIVYTGDFNFDTSKLLEKANFKFPRLESLIIEATYGGSHDMQMPRGEAEKNLLRIIYETTSQGGKVLIPVLSVGRSQEIMLVLEELMEGGALEKMPVYLDGMIWEATAIHTAYPEYLSKEIREMIFHQGKNPFLSETFENVKTNDRRKSIIEGPPCIILATSGMLVGGPSVEYFKALAEDVRNSIVFVSYQGEGSLGRKVQKGMTELPLMGTNGKNELINIRMKVYTVDGFSGHSDRNELMEFIKRLNPRPEKIITGHGDPAKCTDFASTIYRKFRIETKAPSNLETIRLS</sequence>
<dbReference type="PATRIC" id="fig|1706437.3.peg.1067"/>